<feature type="transmembrane region" description="Helical" evidence="2">
    <location>
        <begin position="481"/>
        <end position="501"/>
    </location>
</feature>
<dbReference type="EMBL" id="JAVBIB010000003">
    <property type="protein sequence ID" value="MDV2418737.1"/>
    <property type="molecule type" value="Genomic_DNA"/>
</dbReference>
<protein>
    <submittedName>
        <fullName evidence="5">SpaH/EbpB family LPXTG-anchored major pilin</fullName>
    </submittedName>
</protein>
<gene>
    <name evidence="5" type="ORF">RAE03_02960</name>
</gene>
<comment type="caution">
    <text evidence="5">The sequence shown here is derived from an EMBL/GenBank/DDBJ whole genome shotgun (WGS) entry which is preliminary data.</text>
</comment>
<keyword evidence="2" id="KW-1133">Transmembrane helix</keyword>
<dbReference type="InterPro" id="IPR026466">
    <property type="entry name" value="Fim_isopep_form_D2_dom"/>
</dbReference>
<dbReference type="InterPro" id="IPR048052">
    <property type="entry name" value="FM1-like"/>
</dbReference>
<accession>A0AAE4NIT0</accession>
<dbReference type="Gene3D" id="2.60.40.10">
    <property type="entry name" value="Immunoglobulins"/>
    <property type="match status" value="2"/>
</dbReference>
<feature type="signal peptide" evidence="3">
    <location>
        <begin position="1"/>
        <end position="30"/>
    </location>
</feature>
<evidence type="ECO:0000256" key="1">
    <source>
        <dbReference type="SAM" id="MobiDB-lite"/>
    </source>
</evidence>
<feature type="region of interest" description="Disordered" evidence="1">
    <location>
        <begin position="310"/>
        <end position="337"/>
    </location>
</feature>
<evidence type="ECO:0000256" key="3">
    <source>
        <dbReference type="SAM" id="SignalP"/>
    </source>
</evidence>
<dbReference type="Proteomes" id="UP001185706">
    <property type="component" value="Unassembled WGS sequence"/>
</dbReference>
<feature type="domain" description="SpaA-like prealbumin fold" evidence="4">
    <location>
        <begin position="341"/>
        <end position="469"/>
    </location>
</feature>
<name>A0AAE4NIT0_9CORY</name>
<dbReference type="InterPro" id="IPR041033">
    <property type="entry name" value="SpaA_PFL_dom_1"/>
</dbReference>
<organism evidence="5 6">
    <name type="scientific">Corynebacterium tuberculostearicum</name>
    <dbReference type="NCBI Taxonomy" id="38304"/>
    <lineage>
        <taxon>Bacteria</taxon>
        <taxon>Bacillati</taxon>
        <taxon>Actinomycetota</taxon>
        <taxon>Actinomycetes</taxon>
        <taxon>Mycobacteriales</taxon>
        <taxon>Corynebacteriaceae</taxon>
        <taxon>Corynebacterium</taxon>
    </lineage>
</organism>
<evidence type="ECO:0000313" key="6">
    <source>
        <dbReference type="Proteomes" id="UP001185706"/>
    </source>
</evidence>
<evidence type="ECO:0000259" key="4">
    <source>
        <dbReference type="Pfam" id="PF17802"/>
    </source>
</evidence>
<dbReference type="NCBIfam" id="TIGR04226">
    <property type="entry name" value="RrgB_K2N_iso_D2"/>
    <property type="match status" value="1"/>
</dbReference>
<feature type="domain" description="SpaA-like prealbumin fold" evidence="4">
    <location>
        <begin position="74"/>
        <end position="167"/>
    </location>
</feature>
<feature type="chain" id="PRO_5042038984" evidence="3">
    <location>
        <begin position="31"/>
        <end position="511"/>
    </location>
</feature>
<proteinExistence type="predicted"/>
<keyword evidence="3" id="KW-0732">Signal</keyword>
<keyword evidence="2" id="KW-0472">Membrane</keyword>
<dbReference type="NCBIfam" id="NF033902">
    <property type="entry name" value="iso_D2_wall_anc"/>
    <property type="match status" value="1"/>
</dbReference>
<dbReference type="GO" id="GO:0005975">
    <property type="term" value="P:carbohydrate metabolic process"/>
    <property type="evidence" value="ECO:0007669"/>
    <property type="project" value="UniProtKB-ARBA"/>
</dbReference>
<dbReference type="RefSeq" id="WP_316993111.1">
    <property type="nucleotide sequence ID" value="NZ_JAVBIB010000003.1"/>
</dbReference>
<dbReference type="InterPro" id="IPR013783">
    <property type="entry name" value="Ig-like_fold"/>
</dbReference>
<sequence length="511" mass="53995">MNKVSTRLAAVIAVGTLSVFGTGFAAPAFAQNTTAPEAGVETAPAPVTPSNTAVIDANADVKLTITKYLGDPGDTSTPLSGTQFKIERVDVDLTTQEGWKKLAGYTAENAPIDGDFTEKTKKTGDDGKVTFDSEQDGLKVGAYKVTEISRNGYTTAPPFLVTLPHDENGEWVYTQDVKPKNQNIVPSKQVKDADATIGKQLTYTVNAPVPAETLSRFIIQDPLNSALSVKPEDVKVSLEGATNGATLASGDYNITLDDATNTLQVEFTKDGLSKLQEARKSAPGLKVLVEFPATITKAPESGEITNTAKILLPNGAEVDTNGDDPATPDEEEDNPTKTIFGNLTITKTSGNAKEGDSLDGAEFELYQCKQEDDNWQLLGSPLNMATTAEGTPGTTIKTGDSTGTAPNLEAKAAGYAIPIQSFAAETGVKSKDYCVLETKAPKDFVRNEVPQHVTVDPAAKTLAVTVDNQRNSVLGQLPATGAWGIILVFLVGLALLARGIYTSYKDSRSAA</sequence>
<dbReference type="Gene3D" id="2.60.40.740">
    <property type="match status" value="1"/>
</dbReference>
<reference evidence="5" key="1">
    <citation type="submission" date="2023-08" db="EMBL/GenBank/DDBJ databases">
        <title>Genomic characterization of the C. tuberculostearicum species complex, a ubiquitous member of the human skin microbiome.</title>
        <authorList>
            <person name="Ahmed N."/>
            <person name="Deming C."/>
            <person name="Conlan S."/>
            <person name="Segre J."/>
        </authorList>
    </citation>
    <scope>NUCLEOTIDE SEQUENCE</scope>
    <source>
        <strain evidence="5">CTNIH22</strain>
    </source>
</reference>
<evidence type="ECO:0000256" key="2">
    <source>
        <dbReference type="SAM" id="Phobius"/>
    </source>
</evidence>
<keyword evidence="2" id="KW-0812">Transmembrane</keyword>
<feature type="compositionally biased region" description="Acidic residues" evidence="1">
    <location>
        <begin position="320"/>
        <end position="333"/>
    </location>
</feature>
<dbReference type="Pfam" id="PF17802">
    <property type="entry name" value="SpaA"/>
    <property type="match status" value="2"/>
</dbReference>
<evidence type="ECO:0000313" key="5">
    <source>
        <dbReference type="EMBL" id="MDV2418737.1"/>
    </source>
</evidence>
<dbReference type="AlphaFoldDB" id="A0AAE4NIT0"/>